<keyword evidence="4" id="KW-1134">Transmembrane beta strand</keyword>
<evidence type="ECO:0000256" key="6">
    <source>
        <dbReference type="ARBA" id="ARBA00023136"/>
    </source>
</evidence>
<keyword evidence="6" id="KW-0472">Membrane</keyword>
<comment type="subcellular location">
    <subcellularLocation>
        <location evidence="1">Cell outer membrane</location>
    </subcellularLocation>
</comment>
<keyword evidence="7" id="KW-0998">Cell outer membrane</keyword>
<evidence type="ECO:0000313" key="9">
    <source>
        <dbReference type="Proteomes" id="UP000534294"/>
    </source>
</evidence>
<dbReference type="GO" id="GO:0015562">
    <property type="term" value="F:efflux transmembrane transporter activity"/>
    <property type="evidence" value="ECO:0007669"/>
    <property type="project" value="InterPro"/>
</dbReference>
<evidence type="ECO:0000256" key="1">
    <source>
        <dbReference type="ARBA" id="ARBA00004442"/>
    </source>
</evidence>
<evidence type="ECO:0000256" key="4">
    <source>
        <dbReference type="ARBA" id="ARBA00022452"/>
    </source>
</evidence>
<dbReference type="InterPro" id="IPR003423">
    <property type="entry name" value="OMP_efflux"/>
</dbReference>
<comment type="similarity">
    <text evidence="2">Belongs to the outer membrane factor (OMF) (TC 1.B.17) family.</text>
</comment>
<evidence type="ECO:0000256" key="2">
    <source>
        <dbReference type="ARBA" id="ARBA00007613"/>
    </source>
</evidence>
<dbReference type="Gene3D" id="1.20.1600.10">
    <property type="entry name" value="Outer membrane efflux proteins (OEP)"/>
    <property type="match status" value="1"/>
</dbReference>
<dbReference type="EMBL" id="JACHIF010000003">
    <property type="protein sequence ID" value="MBB5037549.1"/>
    <property type="molecule type" value="Genomic_DNA"/>
</dbReference>
<dbReference type="SUPFAM" id="SSF56954">
    <property type="entry name" value="Outer membrane efflux proteins (OEP)"/>
    <property type="match status" value="1"/>
</dbReference>
<organism evidence="8 9">
    <name type="scientific">Prosthecobacter dejongeii</name>
    <dbReference type="NCBI Taxonomy" id="48465"/>
    <lineage>
        <taxon>Bacteria</taxon>
        <taxon>Pseudomonadati</taxon>
        <taxon>Verrucomicrobiota</taxon>
        <taxon>Verrucomicrobiia</taxon>
        <taxon>Verrucomicrobiales</taxon>
        <taxon>Verrucomicrobiaceae</taxon>
        <taxon>Prosthecobacter</taxon>
    </lineage>
</organism>
<accession>A0A7W8DPD6</accession>
<dbReference type="Proteomes" id="UP000534294">
    <property type="component" value="Unassembled WGS sequence"/>
</dbReference>
<dbReference type="InterPro" id="IPR051906">
    <property type="entry name" value="TolC-like"/>
</dbReference>
<keyword evidence="9" id="KW-1185">Reference proteome</keyword>
<dbReference type="Pfam" id="PF02321">
    <property type="entry name" value="OEP"/>
    <property type="match status" value="2"/>
</dbReference>
<reference evidence="8 9" key="1">
    <citation type="submission" date="2020-08" db="EMBL/GenBank/DDBJ databases">
        <title>Genomic Encyclopedia of Type Strains, Phase IV (KMG-IV): sequencing the most valuable type-strain genomes for metagenomic binning, comparative biology and taxonomic classification.</title>
        <authorList>
            <person name="Goeker M."/>
        </authorList>
    </citation>
    <scope>NUCLEOTIDE SEQUENCE [LARGE SCALE GENOMIC DNA]</scope>
    <source>
        <strain evidence="8 9">DSM 12251</strain>
    </source>
</reference>
<keyword evidence="3" id="KW-0813">Transport</keyword>
<evidence type="ECO:0000256" key="7">
    <source>
        <dbReference type="ARBA" id="ARBA00023237"/>
    </source>
</evidence>
<dbReference type="GO" id="GO:0009279">
    <property type="term" value="C:cell outer membrane"/>
    <property type="evidence" value="ECO:0007669"/>
    <property type="project" value="UniProtKB-SubCell"/>
</dbReference>
<protein>
    <submittedName>
        <fullName evidence="8">Outer membrane protein TolC</fullName>
    </submittedName>
</protein>
<evidence type="ECO:0000256" key="5">
    <source>
        <dbReference type="ARBA" id="ARBA00022692"/>
    </source>
</evidence>
<evidence type="ECO:0000256" key="3">
    <source>
        <dbReference type="ARBA" id="ARBA00022448"/>
    </source>
</evidence>
<keyword evidence="5" id="KW-0812">Transmembrane</keyword>
<name>A0A7W8DPD6_9BACT</name>
<proteinExistence type="inferred from homology"/>
<dbReference type="PANTHER" id="PTHR30026">
    <property type="entry name" value="OUTER MEMBRANE PROTEIN TOLC"/>
    <property type="match status" value="1"/>
</dbReference>
<dbReference type="GO" id="GO:1990281">
    <property type="term" value="C:efflux pump complex"/>
    <property type="evidence" value="ECO:0007669"/>
    <property type="project" value="TreeGrafter"/>
</dbReference>
<gene>
    <name evidence="8" type="ORF">HNQ64_001798</name>
</gene>
<dbReference type="PANTHER" id="PTHR30026:SF20">
    <property type="entry name" value="OUTER MEMBRANE PROTEIN TOLC"/>
    <property type="match status" value="1"/>
</dbReference>
<dbReference type="GO" id="GO:0015288">
    <property type="term" value="F:porin activity"/>
    <property type="evidence" value="ECO:0007669"/>
    <property type="project" value="TreeGrafter"/>
</dbReference>
<dbReference type="RefSeq" id="WP_184207555.1">
    <property type="nucleotide sequence ID" value="NZ_JACHIF010000003.1"/>
</dbReference>
<evidence type="ECO:0000313" key="8">
    <source>
        <dbReference type="EMBL" id="MBB5037549.1"/>
    </source>
</evidence>
<comment type="caution">
    <text evidence="8">The sequence shown here is derived from an EMBL/GenBank/DDBJ whole genome shotgun (WGS) entry which is preliminary data.</text>
</comment>
<dbReference type="AlphaFoldDB" id="A0A7W8DPD6"/>
<sequence length="425" mass="46557">MKIFLFFLAATLSTAEPIHVDLPTVMKLAGAHNDEIELARMNHSETIAEAKLAWQRFWPSLSLGVGYRRHDGNIQDVAGAVFNANKQQYTVGTNVMIDWSPGDLYYSALATKQKALAAEHLVEKSRRDIVTQATMRYYDLLATEASVAIIEDDWRLTQDYEKQLESAVAAGTVFRADLLRVKTQVARAKLAIRQEKEKRDLAAAALAETLRLPAQSELRPAKADLVPVHLNGKTGVATLLSQATQHRPELKAAGAATIAAQLESDRARIAPLVPNVQASYTAGGLGGGFGNNTGNFDDTQDFYIGLGWKIGPGGLFDKQRRVIANAREQATNLQTGNIKAAIGREVVEVVVKSQSAHDQIAINDEAVTAAEEMVKLAKERQASQLGVVLEYLLAREELTRARQSRVRAVTDFNKAQHELKRAVGR</sequence>